<feature type="chain" id="PRO_5004296877" evidence="2">
    <location>
        <begin position="22"/>
        <end position="236"/>
    </location>
</feature>
<proteinExistence type="predicted"/>
<keyword evidence="2" id="KW-0732">Signal</keyword>
<evidence type="ECO:0000256" key="2">
    <source>
        <dbReference type="SAM" id="SignalP"/>
    </source>
</evidence>
<dbReference type="Proteomes" id="UP000000763">
    <property type="component" value="Chromosome 4"/>
</dbReference>
<dbReference type="EMBL" id="AL606689">
    <property type="protein sequence ID" value="CAE03670.3"/>
    <property type="molecule type" value="Genomic_DNA"/>
</dbReference>
<organism evidence="3 4">
    <name type="scientific">Oryza sativa subsp. japonica</name>
    <name type="common">Rice</name>
    <dbReference type="NCBI Taxonomy" id="39947"/>
    <lineage>
        <taxon>Eukaryota</taxon>
        <taxon>Viridiplantae</taxon>
        <taxon>Streptophyta</taxon>
        <taxon>Embryophyta</taxon>
        <taxon>Tracheophyta</taxon>
        <taxon>Spermatophyta</taxon>
        <taxon>Magnoliopsida</taxon>
        <taxon>Liliopsida</taxon>
        <taxon>Poales</taxon>
        <taxon>Poaceae</taxon>
        <taxon>BOP clade</taxon>
        <taxon>Oryzoideae</taxon>
        <taxon>Oryzeae</taxon>
        <taxon>Oryzinae</taxon>
        <taxon>Oryza</taxon>
        <taxon>Oryza sativa</taxon>
    </lineage>
</organism>
<reference evidence="4" key="2">
    <citation type="journal article" date="2008" name="Nucleic Acids Res.">
        <title>The rice annotation project database (RAP-DB): 2008 update.</title>
        <authorList>
            <consortium name="The rice annotation project (RAP)"/>
        </authorList>
    </citation>
    <scope>GENOME REANNOTATION</scope>
    <source>
        <strain evidence="4">cv. Nipponbare</strain>
    </source>
</reference>
<reference evidence="4" key="1">
    <citation type="journal article" date="2005" name="Nature">
        <title>The map-based sequence of the rice genome.</title>
        <authorList>
            <consortium name="International rice genome sequencing project (IRGSP)"/>
            <person name="Matsumoto T."/>
            <person name="Wu J."/>
            <person name="Kanamori H."/>
            <person name="Katayose Y."/>
            <person name="Fujisawa M."/>
            <person name="Namiki N."/>
            <person name="Mizuno H."/>
            <person name="Yamamoto K."/>
            <person name="Antonio B.A."/>
            <person name="Baba T."/>
            <person name="Sakata K."/>
            <person name="Nagamura Y."/>
            <person name="Aoki H."/>
            <person name="Arikawa K."/>
            <person name="Arita K."/>
            <person name="Bito T."/>
            <person name="Chiden Y."/>
            <person name="Fujitsuka N."/>
            <person name="Fukunaka R."/>
            <person name="Hamada M."/>
            <person name="Harada C."/>
            <person name="Hayashi A."/>
            <person name="Hijishita S."/>
            <person name="Honda M."/>
            <person name="Hosokawa S."/>
            <person name="Ichikawa Y."/>
            <person name="Idonuma A."/>
            <person name="Iijima M."/>
            <person name="Ikeda M."/>
            <person name="Ikeno M."/>
            <person name="Ito K."/>
            <person name="Ito S."/>
            <person name="Ito T."/>
            <person name="Ito Y."/>
            <person name="Ito Y."/>
            <person name="Iwabuchi A."/>
            <person name="Kamiya K."/>
            <person name="Karasawa W."/>
            <person name="Kurita K."/>
            <person name="Katagiri S."/>
            <person name="Kikuta A."/>
            <person name="Kobayashi H."/>
            <person name="Kobayashi N."/>
            <person name="Machita K."/>
            <person name="Maehara T."/>
            <person name="Masukawa M."/>
            <person name="Mizubayashi T."/>
            <person name="Mukai Y."/>
            <person name="Nagasaki H."/>
            <person name="Nagata Y."/>
            <person name="Naito S."/>
            <person name="Nakashima M."/>
            <person name="Nakama Y."/>
            <person name="Nakamichi Y."/>
            <person name="Nakamura M."/>
            <person name="Meguro A."/>
            <person name="Negishi M."/>
            <person name="Ohta I."/>
            <person name="Ohta T."/>
            <person name="Okamoto M."/>
            <person name="Ono N."/>
            <person name="Saji S."/>
            <person name="Sakaguchi M."/>
            <person name="Sakai K."/>
            <person name="Shibata M."/>
            <person name="Shimokawa T."/>
            <person name="Song J."/>
            <person name="Takazaki Y."/>
            <person name="Terasawa K."/>
            <person name="Tsugane M."/>
            <person name="Tsuji K."/>
            <person name="Ueda S."/>
            <person name="Waki K."/>
            <person name="Yamagata H."/>
            <person name="Yamamoto M."/>
            <person name="Yamamoto S."/>
            <person name="Yamane H."/>
            <person name="Yoshiki S."/>
            <person name="Yoshihara R."/>
            <person name="Yukawa K."/>
            <person name="Zhong H."/>
            <person name="Yano M."/>
            <person name="Yuan Q."/>
            <person name="Ouyang S."/>
            <person name="Liu J."/>
            <person name="Jones K.M."/>
            <person name="Gansberger K."/>
            <person name="Moffat K."/>
            <person name="Hill J."/>
            <person name="Bera J."/>
            <person name="Fadrosh D."/>
            <person name="Jin S."/>
            <person name="Johri S."/>
            <person name="Kim M."/>
            <person name="Overton L."/>
            <person name="Reardon M."/>
            <person name="Tsitrin T."/>
            <person name="Vuong H."/>
            <person name="Weaver B."/>
            <person name="Ciecko A."/>
            <person name="Tallon L."/>
            <person name="Jackson J."/>
            <person name="Pai G."/>
            <person name="Aken S.V."/>
            <person name="Utterback T."/>
            <person name="Reidmuller S."/>
            <person name="Feldblyum T."/>
            <person name="Hsiao J."/>
            <person name="Zismann V."/>
            <person name="Iobst S."/>
            <person name="de Vazeille A.R."/>
            <person name="Buell C.R."/>
            <person name="Ying K."/>
            <person name="Li Y."/>
            <person name="Lu T."/>
            <person name="Huang Y."/>
            <person name="Zhao Q."/>
            <person name="Feng Q."/>
            <person name="Zhang L."/>
            <person name="Zhu J."/>
            <person name="Weng Q."/>
            <person name="Mu J."/>
            <person name="Lu Y."/>
            <person name="Fan D."/>
            <person name="Liu Y."/>
            <person name="Guan J."/>
            <person name="Zhang Y."/>
            <person name="Yu S."/>
            <person name="Liu X."/>
            <person name="Zhang Y."/>
            <person name="Hong G."/>
            <person name="Han B."/>
            <person name="Choisne N."/>
            <person name="Demange N."/>
            <person name="Orjeda G."/>
            <person name="Samain S."/>
            <person name="Cattolico L."/>
            <person name="Pelletier E."/>
            <person name="Couloux A."/>
            <person name="Segurens B."/>
            <person name="Wincker P."/>
            <person name="D'Hont A."/>
            <person name="Scarpelli C."/>
            <person name="Weissenbach J."/>
            <person name="Salanoubat M."/>
            <person name="Quetier F."/>
            <person name="Yu Y."/>
            <person name="Kim H.R."/>
            <person name="Rambo T."/>
            <person name="Currie J."/>
            <person name="Collura K."/>
            <person name="Luo M."/>
            <person name="Yang T."/>
            <person name="Ammiraju J.S.S."/>
            <person name="Engler F."/>
            <person name="Soderlund C."/>
            <person name="Wing R.A."/>
            <person name="Palmer L.E."/>
            <person name="de la Bastide M."/>
            <person name="Spiegel L."/>
            <person name="Nascimento L."/>
            <person name="Zutavern T."/>
            <person name="O'Shaughnessy A."/>
            <person name="Dike S."/>
            <person name="Dedhia N."/>
            <person name="Preston R."/>
            <person name="Balija V."/>
            <person name="McCombie W.R."/>
            <person name="Chow T."/>
            <person name="Chen H."/>
            <person name="Chung M."/>
            <person name="Chen C."/>
            <person name="Shaw J."/>
            <person name="Wu H."/>
            <person name="Hsiao K."/>
            <person name="Chao Y."/>
            <person name="Chu M."/>
            <person name="Cheng C."/>
            <person name="Hour A."/>
            <person name="Lee P."/>
            <person name="Lin S."/>
            <person name="Lin Y."/>
            <person name="Liou J."/>
            <person name="Liu S."/>
            <person name="Hsing Y."/>
            <person name="Raghuvanshi S."/>
            <person name="Mohanty A."/>
            <person name="Bharti A.K."/>
            <person name="Gaur A."/>
            <person name="Gupta V."/>
            <person name="Kumar D."/>
            <person name="Ravi V."/>
            <person name="Vij S."/>
            <person name="Kapur A."/>
            <person name="Khurana P."/>
            <person name="Khurana P."/>
            <person name="Khurana J.P."/>
            <person name="Tyagi A.K."/>
            <person name="Gaikwad K."/>
            <person name="Singh A."/>
            <person name="Dalal V."/>
            <person name="Srivastava S."/>
            <person name="Dixit A."/>
            <person name="Pal A.K."/>
            <person name="Ghazi I.A."/>
            <person name="Yadav M."/>
            <person name="Pandit A."/>
            <person name="Bhargava A."/>
            <person name="Sureshbabu K."/>
            <person name="Batra K."/>
            <person name="Sharma T.R."/>
            <person name="Mohapatra T."/>
            <person name="Singh N.K."/>
            <person name="Messing J."/>
            <person name="Nelson A.B."/>
            <person name="Fuks G."/>
            <person name="Kavchok S."/>
            <person name="Keizer G."/>
            <person name="Linton E."/>
            <person name="Llaca V."/>
            <person name="Song R."/>
            <person name="Tanyolac B."/>
            <person name="Young S."/>
            <person name="Ho-Il K."/>
            <person name="Hahn J.H."/>
            <person name="Sangsakoo G."/>
            <person name="Vanavichit A."/>
            <person name="de Mattos Luiz.A.T."/>
            <person name="Zimmer P.D."/>
            <person name="Malone G."/>
            <person name="Dellagostin O."/>
            <person name="de Oliveira A.C."/>
            <person name="Bevan M."/>
            <person name="Bancroft I."/>
            <person name="Minx P."/>
            <person name="Cordum H."/>
            <person name="Wilson R."/>
            <person name="Cheng Z."/>
            <person name="Jin W."/>
            <person name="Jiang J."/>
            <person name="Leong S.A."/>
            <person name="Iwama H."/>
            <person name="Gojobori T."/>
            <person name="Itoh T."/>
            <person name="Niimura Y."/>
            <person name="Fujii Y."/>
            <person name="Habara T."/>
            <person name="Sakai H."/>
            <person name="Sato Y."/>
            <person name="Wilson G."/>
            <person name="Kumar K."/>
            <person name="McCouch S."/>
            <person name="Juretic N."/>
            <person name="Hoen D."/>
            <person name="Wright S."/>
            <person name="Bruskiewich R."/>
            <person name="Bureau T."/>
            <person name="Miyao A."/>
            <person name="Hirochika H."/>
            <person name="Nishikawa T."/>
            <person name="Kadowaki K."/>
            <person name="Sugiura M."/>
            <person name="Burr B."/>
            <person name="Sasaki T."/>
        </authorList>
    </citation>
    <scope>NUCLEOTIDE SEQUENCE [LARGE SCALE GENOMIC DNA]</scope>
    <source>
        <strain evidence="4">cv. Nipponbare</strain>
    </source>
</reference>
<feature type="signal peptide" evidence="2">
    <location>
        <begin position="1"/>
        <end position="21"/>
    </location>
</feature>
<protein>
    <submittedName>
        <fullName evidence="3">OSJNBa0042N22.12 protein</fullName>
    </submittedName>
</protein>
<dbReference type="AlphaFoldDB" id="Q7XPC7"/>
<accession>Q7XPC7</accession>
<evidence type="ECO:0000256" key="1">
    <source>
        <dbReference type="SAM" id="MobiDB-lite"/>
    </source>
</evidence>
<feature type="region of interest" description="Disordered" evidence="1">
    <location>
        <begin position="21"/>
        <end position="46"/>
    </location>
</feature>
<gene>
    <name evidence="3" type="primary">OSJNBa0042N22.12</name>
</gene>
<feature type="compositionally biased region" description="Basic residues" evidence="1">
    <location>
        <begin position="31"/>
        <end position="46"/>
    </location>
</feature>
<evidence type="ECO:0000313" key="4">
    <source>
        <dbReference type="Proteomes" id="UP000000763"/>
    </source>
</evidence>
<sequence length="236" mass="26798">MSFPLLFFFLLLSLPISPPLSTNKAESQRSGNHHHHHHATARRRRQRHWYSRAAVLAAIPMSGRTLVCGSTTTPPPGHGQWQFKQLGMEPKQSTTPLFPGAGYGNTAASPYATDLSKEDDDEKERRQQQHSFLLGAGLRLEKPAGYNHAAAAQKPLRHIFDEWPHEKSSKGSWMGLERETQLFMSITMAANDLPITTTFATTMTTAAGRTVHRGLVPRRDRRQRRRLLDIARWWWC</sequence>
<evidence type="ECO:0000313" key="3">
    <source>
        <dbReference type="EMBL" id="CAE03670.3"/>
    </source>
</evidence>
<name>Q7XPC7_ORYSJ</name>